<dbReference type="GO" id="GO:0097367">
    <property type="term" value="F:carbohydrate derivative binding"/>
    <property type="evidence" value="ECO:0007669"/>
    <property type="project" value="InterPro"/>
</dbReference>
<feature type="domain" description="SIS" evidence="1">
    <location>
        <begin position="68"/>
        <end position="225"/>
    </location>
</feature>
<sequence>MAATNHQAALEYDRLFYPELFQGWQEDLDALLESVHRSPIVKAEETIELRLRIWQRDHALLVETAKAMADTFARGAVLLAFGNGGSSTDAQDLAAELCHPSFPGWRPPPVLVLTHDVVAVTAIANDMGFDNIFVRQVIAFGRPGDIAFGISTSGNSANVLAGLVQAKRQGLLTIGLSGYDGGQMSGSSTLDYWITVDNEHIPRIQEGQATVYHILIALVQRVLAEAAVAHSVSAGI</sequence>
<evidence type="ECO:0000313" key="3">
    <source>
        <dbReference type="Proteomes" id="UP000503399"/>
    </source>
</evidence>
<accession>A0A6F8ZFN1</accession>
<dbReference type="InterPro" id="IPR050099">
    <property type="entry name" value="SIS_GmhA/DiaA_subfam"/>
</dbReference>
<dbReference type="GO" id="GO:0016853">
    <property type="term" value="F:isomerase activity"/>
    <property type="evidence" value="ECO:0007669"/>
    <property type="project" value="UniProtKB-KW"/>
</dbReference>
<evidence type="ECO:0000313" key="2">
    <source>
        <dbReference type="EMBL" id="CAB1128590.1"/>
    </source>
</evidence>
<dbReference type="EMBL" id="LR778114">
    <property type="protein sequence ID" value="CAB1128590.1"/>
    <property type="molecule type" value="Genomic_DNA"/>
</dbReference>
<dbReference type="InterPro" id="IPR046348">
    <property type="entry name" value="SIS_dom_sf"/>
</dbReference>
<name>A0A6F8ZFN1_9FIRM</name>
<keyword evidence="3" id="KW-1185">Reference proteome</keyword>
<organism evidence="2 3">
    <name type="scientific">Candidatus Hydrogenisulfobacillus filiaventi</name>
    <dbReference type="NCBI Taxonomy" id="2707344"/>
    <lineage>
        <taxon>Bacteria</taxon>
        <taxon>Bacillati</taxon>
        <taxon>Bacillota</taxon>
        <taxon>Clostridia</taxon>
        <taxon>Eubacteriales</taxon>
        <taxon>Clostridiales Family XVII. Incertae Sedis</taxon>
        <taxon>Candidatus Hydrogenisulfobacillus</taxon>
    </lineage>
</organism>
<protein>
    <submittedName>
        <fullName evidence="2">Phosphoheptose isomerase</fullName>
    </submittedName>
</protein>
<dbReference type="Gene3D" id="3.40.50.10490">
    <property type="entry name" value="Glucose-6-phosphate isomerase like protein, domain 1"/>
    <property type="match status" value="1"/>
</dbReference>
<gene>
    <name evidence="2" type="ORF">R50_1084</name>
</gene>
<evidence type="ECO:0000259" key="1">
    <source>
        <dbReference type="PROSITE" id="PS51464"/>
    </source>
</evidence>
<dbReference type="CDD" id="cd05006">
    <property type="entry name" value="SIS_GmhA"/>
    <property type="match status" value="1"/>
</dbReference>
<dbReference type="PROSITE" id="PS51464">
    <property type="entry name" value="SIS"/>
    <property type="match status" value="1"/>
</dbReference>
<keyword evidence="2" id="KW-0413">Isomerase</keyword>
<dbReference type="SUPFAM" id="SSF53697">
    <property type="entry name" value="SIS domain"/>
    <property type="match status" value="1"/>
</dbReference>
<dbReference type="GO" id="GO:1901135">
    <property type="term" value="P:carbohydrate derivative metabolic process"/>
    <property type="evidence" value="ECO:0007669"/>
    <property type="project" value="InterPro"/>
</dbReference>
<dbReference type="InterPro" id="IPR035461">
    <property type="entry name" value="GmhA/DiaA"/>
</dbReference>
<dbReference type="InterPro" id="IPR001347">
    <property type="entry name" value="SIS_dom"/>
</dbReference>
<reference evidence="2 3" key="1">
    <citation type="submission" date="2020-02" db="EMBL/GenBank/DDBJ databases">
        <authorList>
            <person name="Hogendoorn C."/>
        </authorList>
    </citation>
    <scope>NUCLEOTIDE SEQUENCE [LARGE SCALE GENOMIC DNA]</scope>
    <source>
        <strain evidence="2">R501</strain>
    </source>
</reference>
<dbReference type="Proteomes" id="UP000503399">
    <property type="component" value="Chromosome"/>
</dbReference>
<dbReference type="PANTHER" id="PTHR30390">
    <property type="entry name" value="SEDOHEPTULOSE 7-PHOSPHATE ISOMERASE / DNAA INITIATOR-ASSOCIATING FACTOR FOR REPLICATION INITIATION"/>
    <property type="match status" value="1"/>
</dbReference>
<dbReference type="Pfam" id="PF13580">
    <property type="entry name" value="SIS_2"/>
    <property type="match status" value="1"/>
</dbReference>
<dbReference type="KEGG" id="hfv:R50_1084"/>
<dbReference type="AlphaFoldDB" id="A0A6F8ZFN1"/>
<proteinExistence type="predicted"/>